<comment type="caution">
    <text evidence="2">The sequence shown here is derived from an EMBL/GenBank/DDBJ whole genome shotgun (WGS) entry which is preliminary data.</text>
</comment>
<proteinExistence type="predicted"/>
<dbReference type="Pfam" id="PF15348">
    <property type="entry name" value="GEMIN8"/>
    <property type="match status" value="1"/>
</dbReference>
<name>A0A2B4SVT1_STYPI</name>
<gene>
    <name evidence="2" type="primary">GEMIN8</name>
    <name evidence="2" type="ORF">AWC38_SpisGene1737</name>
</gene>
<keyword evidence="3" id="KW-1185">Reference proteome</keyword>
<sequence length="276" mass="31835">MADPQDDENSHERDNGKNRYLRNEGFASYALVNANYCYQMSLWWWNTYLYNLHAQFPDQNCECVEQSAIGEDQCECWQNYGGLETRIDQMNSPRDCAESIYFRGTPWQGLPGEHSVSSKNHPDFISKGDLISGDEKGAYGDEDFGNHSNSVNDGYGNDDVDDDDDDDEGSDVEMEVDENFRKFLEQSERHRQEREQRKQELLEENGDYIEVGSVHLNTTTSAPTEQPGSKRKEEMSTLYGKHAYKIMALEASLQLNYNKQCDARQPVFWPSIPLRF</sequence>
<dbReference type="EMBL" id="LSMT01000012">
    <property type="protein sequence ID" value="PFX33446.1"/>
    <property type="molecule type" value="Genomic_DNA"/>
</dbReference>
<dbReference type="GO" id="GO:0000387">
    <property type="term" value="P:spliceosomal snRNP assembly"/>
    <property type="evidence" value="ECO:0007669"/>
    <property type="project" value="InterPro"/>
</dbReference>
<dbReference type="GO" id="GO:0032797">
    <property type="term" value="C:SMN complex"/>
    <property type="evidence" value="ECO:0007669"/>
    <property type="project" value="InterPro"/>
</dbReference>
<dbReference type="OrthoDB" id="5989213at2759"/>
<evidence type="ECO:0000256" key="1">
    <source>
        <dbReference type="SAM" id="MobiDB-lite"/>
    </source>
</evidence>
<protein>
    <submittedName>
        <fullName evidence="2">Gem-associated protein 8</fullName>
    </submittedName>
</protein>
<dbReference type="AlphaFoldDB" id="A0A2B4SVT1"/>
<evidence type="ECO:0000313" key="3">
    <source>
        <dbReference type="Proteomes" id="UP000225706"/>
    </source>
</evidence>
<evidence type="ECO:0000313" key="2">
    <source>
        <dbReference type="EMBL" id="PFX33446.1"/>
    </source>
</evidence>
<dbReference type="InterPro" id="IPR034754">
    <property type="entry name" value="GEMIN8"/>
</dbReference>
<accession>A0A2B4SVT1</accession>
<dbReference type="STRING" id="50429.A0A2B4SVT1"/>
<feature type="region of interest" description="Disordered" evidence="1">
    <location>
        <begin position="126"/>
        <end position="171"/>
    </location>
</feature>
<organism evidence="2 3">
    <name type="scientific">Stylophora pistillata</name>
    <name type="common">Smooth cauliflower coral</name>
    <dbReference type="NCBI Taxonomy" id="50429"/>
    <lineage>
        <taxon>Eukaryota</taxon>
        <taxon>Metazoa</taxon>
        <taxon>Cnidaria</taxon>
        <taxon>Anthozoa</taxon>
        <taxon>Hexacorallia</taxon>
        <taxon>Scleractinia</taxon>
        <taxon>Astrocoeniina</taxon>
        <taxon>Pocilloporidae</taxon>
        <taxon>Stylophora</taxon>
    </lineage>
</organism>
<feature type="compositionally biased region" description="Acidic residues" evidence="1">
    <location>
        <begin position="156"/>
        <end position="171"/>
    </location>
</feature>
<reference evidence="3" key="1">
    <citation type="journal article" date="2017" name="bioRxiv">
        <title>Comparative analysis of the genomes of Stylophora pistillata and Acropora digitifera provides evidence for extensive differences between species of corals.</title>
        <authorList>
            <person name="Voolstra C.R."/>
            <person name="Li Y."/>
            <person name="Liew Y.J."/>
            <person name="Baumgarten S."/>
            <person name="Zoccola D."/>
            <person name="Flot J.-F."/>
            <person name="Tambutte S."/>
            <person name="Allemand D."/>
            <person name="Aranda M."/>
        </authorList>
    </citation>
    <scope>NUCLEOTIDE SEQUENCE [LARGE SCALE GENOMIC DNA]</scope>
</reference>
<dbReference type="PANTHER" id="PTHR16238">
    <property type="entry name" value="GEM-ASSOCIATED PROTEIN 8"/>
    <property type="match status" value="1"/>
</dbReference>
<dbReference type="PANTHER" id="PTHR16238:SF7">
    <property type="entry name" value="GEM-ASSOCIATED PROTEIN 8"/>
    <property type="match status" value="1"/>
</dbReference>
<dbReference type="Proteomes" id="UP000225706">
    <property type="component" value="Unassembled WGS sequence"/>
</dbReference>